<gene>
    <name evidence="1" type="ORF">PG303_07015</name>
</gene>
<sequence>MSKEVTQEQINEWKQKHGEIFKITVEDKVCYLKSPDRKIMGLATSMGANEPIKFNEMVLNQCWLGGDEEIKTNDAYFFGASAQLGGIIEVKTATLEKL</sequence>
<accession>A0AAP6HHG8</accession>
<name>A0AAP6HHG8_RIEAN</name>
<dbReference type="EMBL" id="JAQZHK010000005">
    <property type="protein sequence ID" value="MDY3512960.1"/>
    <property type="molecule type" value="Genomic_DNA"/>
</dbReference>
<dbReference type="Gene3D" id="3.30.2220.10">
    <property type="entry name" value="rbstp2171"/>
    <property type="match status" value="1"/>
</dbReference>
<comment type="caution">
    <text evidence="1">The sequence shown here is derived from an EMBL/GenBank/DDBJ whole genome shotgun (WGS) entry which is preliminary data.</text>
</comment>
<evidence type="ECO:0000313" key="1">
    <source>
        <dbReference type="EMBL" id="MDY3512960.1"/>
    </source>
</evidence>
<protein>
    <submittedName>
        <fullName evidence="1">Uncharacterized protein</fullName>
    </submittedName>
</protein>
<evidence type="ECO:0000313" key="2">
    <source>
        <dbReference type="Proteomes" id="UP001284033"/>
    </source>
</evidence>
<dbReference type="Proteomes" id="UP001284033">
    <property type="component" value="Unassembled WGS sequence"/>
</dbReference>
<proteinExistence type="predicted"/>
<dbReference type="RefSeq" id="WP_340306254.1">
    <property type="nucleotide sequence ID" value="NZ_JAFELZ010000001.1"/>
</dbReference>
<reference evidence="1" key="1">
    <citation type="submission" date="2023-01" db="EMBL/GenBank/DDBJ databases">
        <title>Genome-based studies on antimicrobial resistance profiles of Riemerella anatipestifer in China, 1994 to 2021.</title>
        <authorList>
            <person name="Yang Z."/>
            <person name="Zhu D."/>
        </authorList>
    </citation>
    <scope>NUCLEOTIDE SEQUENCE</scope>
    <source>
        <strain evidence="1">RCAD1218</strain>
    </source>
</reference>
<dbReference type="AlphaFoldDB" id="A0AAP6HHG8"/>
<organism evidence="1 2">
    <name type="scientific">Riemerella anatipestifer</name>
    <name type="common">Moraxella anatipestifer</name>
    <dbReference type="NCBI Taxonomy" id="34085"/>
    <lineage>
        <taxon>Bacteria</taxon>
        <taxon>Pseudomonadati</taxon>
        <taxon>Bacteroidota</taxon>
        <taxon>Flavobacteriia</taxon>
        <taxon>Flavobacteriales</taxon>
        <taxon>Weeksellaceae</taxon>
        <taxon>Riemerella</taxon>
    </lineage>
</organism>